<dbReference type="PANTHER" id="PTHR43271:SF1">
    <property type="entry name" value="INNER MEMBRANE TRANSPORT PROTEIN YNFM"/>
    <property type="match status" value="1"/>
</dbReference>
<dbReference type="Pfam" id="PF07690">
    <property type="entry name" value="MFS_1"/>
    <property type="match status" value="1"/>
</dbReference>
<reference evidence="11 12" key="1">
    <citation type="submission" date="2024-08" db="EMBL/GenBank/DDBJ databases">
        <title>Genome mining of Saccharopolyspora cebuensis PGLac3 from Nigerian medicinal plant.</title>
        <authorList>
            <person name="Ezeobiora C.E."/>
            <person name="Igbokwe N.H."/>
            <person name="Amin D.H."/>
            <person name="Mendie U.E."/>
        </authorList>
    </citation>
    <scope>NUCLEOTIDE SEQUENCE [LARGE SCALE GENOMIC DNA]</scope>
    <source>
        <strain evidence="11 12">PGLac3</strain>
    </source>
</reference>
<feature type="transmembrane region" description="Helical" evidence="9">
    <location>
        <begin position="72"/>
        <end position="91"/>
    </location>
</feature>
<evidence type="ECO:0000256" key="7">
    <source>
        <dbReference type="ARBA" id="ARBA00023136"/>
    </source>
</evidence>
<evidence type="ECO:0000256" key="4">
    <source>
        <dbReference type="ARBA" id="ARBA00022475"/>
    </source>
</evidence>
<evidence type="ECO:0000256" key="5">
    <source>
        <dbReference type="ARBA" id="ARBA00022692"/>
    </source>
</evidence>
<dbReference type="EMBL" id="JBGEHV010000042">
    <property type="protein sequence ID" value="MEY8041782.1"/>
    <property type="molecule type" value="Genomic_DNA"/>
</dbReference>
<feature type="transmembrane region" description="Helical" evidence="9">
    <location>
        <begin position="244"/>
        <end position="263"/>
    </location>
</feature>
<keyword evidence="3" id="KW-0813">Transport</keyword>
<feature type="transmembrane region" description="Helical" evidence="9">
    <location>
        <begin position="97"/>
        <end position="119"/>
    </location>
</feature>
<sequence length="404" mass="40284">MDDARLRGALLCGALALFALLYAPQPLLPRLAEEHGLAPGTAALVISAATFGLAVAAIPLGTVAQAVGRRRIMIGAVLLAEALALVLPWLPSFPLLVGVRLVQGVAVAGVAALATAHLAEESGGRGIGTAMGLYVAGSALGGMTGRIVGGVVGDLAGWRGGLLAVAGLSAAFTALFVALLPPERHHRRQPLRWRPLLGGLGAALRDPELRGPYAIALLGTGAFATVFTALPFRLTAPPFLVPPALAALAFLAYTAGTATSALAGRVADRWGRLPVLLGGLVLCGAGLGLMLGDVLALVLGGLVVFTGGFFAAHAVAGAWVGARAPEAARGQAGAVYQFTYYVGTSLGGVLGGAAYGTWGWTATTALLTGFLLLAALAALRSSPGRRAGARSVPAGGAAAGRTAG</sequence>
<dbReference type="Proteomes" id="UP001564626">
    <property type="component" value="Unassembled WGS sequence"/>
</dbReference>
<comment type="subcellular location">
    <subcellularLocation>
        <location evidence="1">Cell membrane</location>
        <topology evidence="1">Multi-pass membrane protein</topology>
    </subcellularLocation>
</comment>
<feature type="transmembrane region" description="Helical" evidence="9">
    <location>
        <begin position="334"/>
        <end position="354"/>
    </location>
</feature>
<keyword evidence="4" id="KW-1003">Cell membrane</keyword>
<evidence type="ECO:0000256" key="2">
    <source>
        <dbReference type="ARBA" id="ARBA00008335"/>
    </source>
</evidence>
<feature type="transmembrane region" description="Helical" evidence="9">
    <location>
        <begin position="39"/>
        <end position="60"/>
    </location>
</feature>
<protein>
    <submittedName>
        <fullName evidence="11">MFS transporter</fullName>
    </submittedName>
</protein>
<evidence type="ECO:0000256" key="8">
    <source>
        <dbReference type="SAM" id="MobiDB-lite"/>
    </source>
</evidence>
<gene>
    <name evidence="11" type="ORF">AB8O55_20425</name>
</gene>
<feature type="region of interest" description="Disordered" evidence="8">
    <location>
        <begin position="385"/>
        <end position="404"/>
    </location>
</feature>
<feature type="transmembrane region" description="Helical" evidence="9">
    <location>
        <begin position="360"/>
        <end position="379"/>
    </location>
</feature>
<evidence type="ECO:0000313" key="11">
    <source>
        <dbReference type="EMBL" id="MEY8041782.1"/>
    </source>
</evidence>
<dbReference type="InterPro" id="IPR036259">
    <property type="entry name" value="MFS_trans_sf"/>
</dbReference>
<dbReference type="InterPro" id="IPR020846">
    <property type="entry name" value="MFS_dom"/>
</dbReference>
<comment type="similarity">
    <text evidence="2">Belongs to the major facilitator superfamily.</text>
</comment>
<dbReference type="CDD" id="cd17324">
    <property type="entry name" value="MFS_NepI_like"/>
    <property type="match status" value="1"/>
</dbReference>
<keyword evidence="6 9" id="KW-1133">Transmembrane helix</keyword>
<name>A0ABV4CPB3_9PSEU</name>
<comment type="caution">
    <text evidence="11">The sequence shown here is derived from an EMBL/GenBank/DDBJ whole genome shotgun (WGS) entry which is preliminary data.</text>
</comment>
<keyword evidence="7 9" id="KW-0472">Membrane</keyword>
<dbReference type="InterPro" id="IPR011701">
    <property type="entry name" value="MFS"/>
</dbReference>
<evidence type="ECO:0000256" key="1">
    <source>
        <dbReference type="ARBA" id="ARBA00004651"/>
    </source>
</evidence>
<feature type="domain" description="Major facilitator superfamily (MFS) profile" evidence="10">
    <location>
        <begin position="1"/>
        <end position="386"/>
    </location>
</feature>
<dbReference type="Gene3D" id="1.20.1250.20">
    <property type="entry name" value="MFS general substrate transporter like domains"/>
    <property type="match status" value="1"/>
</dbReference>
<organism evidence="11 12">
    <name type="scientific">Saccharopolyspora cebuensis</name>
    <dbReference type="NCBI Taxonomy" id="418759"/>
    <lineage>
        <taxon>Bacteria</taxon>
        <taxon>Bacillati</taxon>
        <taxon>Actinomycetota</taxon>
        <taxon>Actinomycetes</taxon>
        <taxon>Pseudonocardiales</taxon>
        <taxon>Pseudonocardiaceae</taxon>
        <taxon>Saccharopolyspora</taxon>
    </lineage>
</organism>
<evidence type="ECO:0000256" key="6">
    <source>
        <dbReference type="ARBA" id="ARBA00022989"/>
    </source>
</evidence>
<evidence type="ECO:0000313" key="12">
    <source>
        <dbReference type="Proteomes" id="UP001564626"/>
    </source>
</evidence>
<evidence type="ECO:0000259" key="10">
    <source>
        <dbReference type="PROSITE" id="PS50850"/>
    </source>
</evidence>
<feature type="transmembrane region" description="Helical" evidence="9">
    <location>
        <begin position="131"/>
        <end position="152"/>
    </location>
</feature>
<evidence type="ECO:0000256" key="3">
    <source>
        <dbReference type="ARBA" id="ARBA00022448"/>
    </source>
</evidence>
<dbReference type="PANTHER" id="PTHR43271">
    <property type="entry name" value="BLL2771 PROTEIN"/>
    <property type="match status" value="1"/>
</dbReference>
<dbReference type="RefSeq" id="WP_345356349.1">
    <property type="nucleotide sequence ID" value="NZ_BAABII010000002.1"/>
</dbReference>
<feature type="transmembrane region" description="Helical" evidence="9">
    <location>
        <begin position="275"/>
        <end position="292"/>
    </location>
</feature>
<keyword evidence="12" id="KW-1185">Reference proteome</keyword>
<feature type="transmembrane region" description="Helical" evidence="9">
    <location>
        <begin position="158"/>
        <end position="180"/>
    </location>
</feature>
<proteinExistence type="inferred from homology"/>
<evidence type="ECO:0000256" key="9">
    <source>
        <dbReference type="SAM" id="Phobius"/>
    </source>
</evidence>
<dbReference type="PROSITE" id="PS50850">
    <property type="entry name" value="MFS"/>
    <property type="match status" value="1"/>
</dbReference>
<feature type="transmembrane region" description="Helical" evidence="9">
    <location>
        <begin position="213"/>
        <end position="232"/>
    </location>
</feature>
<feature type="transmembrane region" description="Helical" evidence="9">
    <location>
        <begin position="298"/>
        <end position="322"/>
    </location>
</feature>
<accession>A0ABV4CPB3</accession>
<dbReference type="SUPFAM" id="SSF103473">
    <property type="entry name" value="MFS general substrate transporter"/>
    <property type="match status" value="1"/>
</dbReference>
<keyword evidence="5 9" id="KW-0812">Transmembrane</keyword>